<dbReference type="SUPFAM" id="SSF50156">
    <property type="entry name" value="PDZ domain-like"/>
    <property type="match status" value="1"/>
</dbReference>
<dbReference type="InterPro" id="IPR036034">
    <property type="entry name" value="PDZ_sf"/>
</dbReference>
<keyword evidence="4 5" id="KW-0720">Serine protease</keyword>
<dbReference type="CDD" id="cd07560">
    <property type="entry name" value="Peptidase_S41_CPP"/>
    <property type="match status" value="1"/>
</dbReference>
<dbReference type="Pfam" id="PF17820">
    <property type="entry name" value="PDZ_6"/>
    <property type="match status" value="1"/>
</dbReference>
<evidence type="ECO:0000256" key="2">
    <source>
        <dbReference type="ARBA" id="ARBA00022670"/>
    </source>
</evidence>
<dbReference type="SMART" id="SM00245">
    <property type="entry name" value="TSPc"/>
    <property type="match status" value="1"/>
</dbReference>
<evidence type="ECO:0000313" key="8">
    <source>
        <dbReference type="Proteomes" id="UP000005824"/>
    </source>
</evidence>
<dbReference type="SUPFAM" id="SSF52096">
    <property type="entry name" value="ClpP/crotonase"/>
    <property type="match status" value="1"/>
</dbReference>
<keyword evidence="3 5" id="KW-0378">Hydrolase</keyword>
<comment type="similarity">
    <text evidence="1 5">Belongs to the peptidase S41A family.</text>
</comment>
<comment type="caution">
    <text evidence="7">The sequence shown here is derived from an EMBL/GenBank/DDBJ whole genome shotgun (WGS) entry which is preliminary data.</text>
</comment>
<dbReference type="Gene3D" id="3.30.750.44">
    <property type="match status" value="1"/>
</dbReference>
<dbReference type="STRING" id="497964.CfE428DRAFT_2715"/>
<dbReference type="GO" id="GO:0007165">
    <property type="term" value="P:signal transduction"/>
    <property type="evidence" value="ECO:0007669"/>
    <property type="project" value="TreeGrafter"/>
</dbReference>
<evidence type="ECO:0000256" key="1">
    <source>
        <dbReference type="ARBA" id="ARBA00009179"/>
    </source>
</evidence>
<evidence type="ECO:0000256" key="4">
    <source>
        <dbReference type="ARBA" id="ARBA00022825"/>
    </source>
</evidence>
<name>B4D1C7_9BACT</name>
<keyword evidence="8" id="KW-1185">Reference proteome</keyword>
<dbReference type="PANTHER" id="PTHR32060:SF30">
    <property type="entry name" value="CARBOXY-TERMINAL PROCESSING PROTEASE CTPA"/>
    <property type="match status" value="1"/>
</dbReference>
<dbReference type="InterPro" id="IPR004447">
    <property type="entry name" value="Peptidase_S41A"/>
</dbReference>
<dbReference type="FunFam" id="2.30.42.10:FF:000063">
    <property type="entry name" value="Peptidase, S41 family"/>
    <property type="match status" value="1"/>
</dbReference>
<dbReference type="NCBIfam" id="TIGR00225">
    <property type="entry name" value="prc"/>
    <property type="match status" value="1"/>
</dbReference>
<protein>
    <submittedName>
        <fullName evidence="7">Carboxyl-terminal protease</fullName>
        <ecNumber evidence="7">3.4.21.102</ecNumber>
    </submittedName>
</protein>
<dbReference type="InterPro" id="IPR001478">
    <property type="entry name" value="PDZ"/>
</dbReference>
<proteinExistence type="inferred from homology"/>
<dbReference type="eggNOG" id="COG0793">
    <property type="taxonomic scope" value="Bacteria"/>
</dbReference>
<evidence type="ECO:0000256" key="5">
    <source>
        <dbReference type="RuleBase" id="RU004404"/>
    </source>
</evidence>
<dbReference type="InterPro" id="IPR029045">
    <property type="entry name" value="ClpP/crotonase-like_dom_sf"/>
</dbReference>
<dbReference type="SMART" id="SM00228">
    <property type="entry name" value="PDZ"/>
    <property type="match status" value="1"/>
</dbReference>
<dbReference type="EMBL" id="ABVL01000007">
    <property type="protein sequence ID" value="EDY19539.1"/>
    <property type="molecule type" value="Genomic_DNA"/>
</dbReference>
<dbReference type="PROSITE" id="PS50106">
    <property type="entry name" value="PDZ"/>
    <property type="match status" value="1"/>
</dbReference>
<dbReference type="Gene3D" id="3.90.226.10">
    <property type="entry name" value="2-enoyl-CoA Hydratase, Chain A, domain 1"/>
    <property type="match status" value="1"/>
</dbReference>
<sequence>MDKAAARASFPAMKKRLLQSLVVVLVVFNVVVGVRVYQAIGAQEKDDAGYANIAVFARAMQLIRQDYVDEKKVTYEELTHAAMRGMLNNLDPHSQFMEPKDFKGMQDDTNSRFGGLGIVVAQRDGAIVIVTPMEDSPGFKAGLLPNDQIVKIDGQSTDKMDQNEAINLLRGDPGQKVTLTILRPGTKEIKDFTIVRENIKVASVKDAKILPAEVGGDFKIGYARITQFNVPTAEELSKKLDELQAKGMQAFILDLRYNPGGLLNSAVDVCGQFLPPKTLVVSTEGRVPSQSRQYHTADTVKSRPRFPLAILINGGSASGSEIVAGALKDLNRAILVGETTFGKGSVQSVIQLQDGSAMRLTTAKYYTPSHTVIHEHGVAPTIRATLTGEQERMLMMQRREETGVETDHKELSNFRDTQLERAVDALKGVMIYADKAGVPGAKKTSTN</sequence>
<dbReference type="InParanoid" id="B4D1C7"/>
<accession>B4D1C7</accession>
<dbReference type="GO" id="GO:0030288">
    <property type="term" value="C:outer membrane-bounded periplasmic space"/>
    <property type="evidence" value="ECO:0007669"/>
    <property type="project" value="TreeGrafter"/>
</dbReference>
<dbReference type="GO" id="GO:0006508">
    <property type="term" value="P:proteolysis"/>
    <property type="evidence" value="ECO:0007669"/>
    <property type="project" value="UniProtKB-KW"/>
</dbReference>
<evidence type="ECO:0000259" key="6">
    <source>
        <dbReference type="PROSITE" id="PS50106"/>
    </source>
</evidence>
<organism evidence="7 8">
    <name type="scientific">Chthoniobacter flavus Ellin428</name>
    <dbReference type="NCBI Taxonomy" id="497964"/>
    <lineage>
        <taxon>Bacteria</taxon>
        <taxon>Pseudomonadati</taxon>
        <taxon>Verrucomicrobiota</taxon>
        <taxon>Spartobacteria</taxon>
        <taxon>Chthoniobacterales</taxon>
        <taxon>Chthoniobacteraceae</taxon>
        <taxon>Chthoniobacter</taxon>
    </lineage>
</organism>
<dbReference type="EC" id="3.4.21.102" evidence="7"/>
<dbReference type="Pfam" id="PF03572">
    <property type="entry name" value="Peptidase_S41"/>
    <property type="match status" value="1"/>
</dbReference>
<dbReference type="GO" id="GO:0004252">
    <property type="term" value="F:serine-type endopeptidase activity"/>
    <property type="evidence" value="ECO:0007669"/>
    <property type="project" value="UniProtKB-EC"/>
</dbReference>
<keyword evidence="2 5" id="KW-0645">Protease</keyword>
<dbReference type="InterPro" id="IPR005151">
    <property type="entry name" value="Tail-specific_protease"/>
</dbReference>
<gene>
    <name evidence="7" type="ORF">CfE428DRAFT_2715</name>
</gene>
<feature type="domain" description="PDZ" evidence="6">
    <location>
        <begin position="114"/>
        <end position="170"/>
    </location>
</feature>
<dbReference type="MEROPS" id="S41.004"/>
<evidence type="ECO:0000256" key="3">
    <source>
        <dbReference type="ARBA" id="ARBA00022801"/>
    </source>
</evidence>
<dbReference type="InterPro" id="IPR041489">
    <property type="entry name" value="PDZ_6"/>
</dbReference>
<dbReference type="PANTHER" id="PTHR32060">
    <property type="entry name" value="TAIL-SPECIFIC PROTEASE"/>
    <property type="match status" value="1"/>
</dbReference>
<dbReference type="CDD" id="cd06782">
    <property type="entry name" value="cpPDZ_CPP-like"/>
    <property type="match status" value="1"/>
</dbReference>
<evidence type="ECO:0000313" key="7">
    <source>
        <dbReference type="EMBL" id="EDY19539.1"/>
    </source>
</evidence>
<dbReference type="AlphaFoldDB" id="B4D1C7"/>
<dbReference type="Proteomes" id="UP000005824">
    <property type="component" value="Unassembled WGS sequence"/>
</dbReference>
<reference evidence="7 8" key="1">
    <citation type="journal article" date="2011" name="J. Bacteriol.">
        <title>Genome sequence of Chthoniobacter flavus Ellin428, an aerobic heterotrophic soil bacterium.</title>
        <authorList>
            <person name="Kant R."/>
            <person name="van Passel M.W."/>
            <person name="Palva A."/>
            <person name="Lucas S."/>
            <person name="Lapidus A."/>
            <person name="Glavina Del Rio T."/>
            <person name="Dalin E."/>
            <person name="Tice H."/>
            <person name="Bruce D."/>
            <person name="Goodwin L."/>
            <person name="Pitluck S."/>
            <person name="Larimer F.W."/>
            <person name="Land M.L."/>
            <person name="Hauser L."/>
            <person name="Sangwan P."/>
            <person name="de Vos W.M."/>
            <person name="Janssen P.H."/>
            <person name="Smidt H."/>
        </authorList>
    </citation>
    <scope>NUCLEOTIDE SEQUENCE [LARGE SCALE GENOMIC DNA]</scope>
    <source>
        <strain evidence="7 8">Ellin428</strain>
    </source>
</reference>
<dbReference type="Gene3D" id="2.30.42.10">
    <property type="match status" value="1"/>
</dbReference>